<evidence type="ECO:0000313" key="2">
    <source>
        <dbReference type="EMBL" id="GMT27149.1"/>
    </source>
</evidence>
<dbReference type="Proteomes" id="UP001432322">
    <property type="component" value="Unassembled WGS sequence"/>
</dbReference>
<gene>
    <name evidence="2" type="ORF">PFISCL1PPCAC_18446</name>
</gene>
<dbReference type="Pfam" id="PF04669">
    <property type="entry name" value="PBDC1"/>
    <property type="match status" value="1"/>
</dbReference>
<keyword evidence="3" id="KW-1185">Reference proteome</keyword>
<dbReference type="InterPro" id="IPR008476">
    <property type="entry name" value="PBDC1_metazoa/fungi"/>
</dbReference>
<reference evidence="2" key="1">
    <citation type="submission" date="2023-10" db="EMBL/GenBank/DDBJ databases">
        <title>Genome assembly of Pristionchus species.</title>
        <authorList>
            <person name="Yoshida K."/>
            <person name="Sommer R.J."/>
        </authorList>
    </citation>
    <scope>NUCLEOTIDE SEQUENCE</scope>
    <source>
        <strain evidence="2">RS5133</strain>
    </source>
</reference>
<dbReference type="InterPro" id="IPR021148">
    <property type="entry name" value="Polysacc_synth_dom"/>
</dbReference>
<feature type="non-terminal residue" evidence="2">
    <location>
        <position position="1"/>
    </location>
</feature>
<dbReference type="InterPro" id="IPR023139">
    <property type="entry name" value="PBDC1-like_dom_sf"/>
</dbReference>
<name>A0AAV5W8T8_9BILA</name>
<dbReference type="PANTHER" id="PTHR13410">
    <property type="entry name" value="PROTEIN PBDC1"/>
    <property type="match status" value="1"/>
</dbReference>
<accession>A0AAV5W8T8</accession>
<feature type="domain" description="Polysaccharide biosynthesis" evidence="1">
    <location>
        <begin position="30"/>
        <end position="151"/>
    </location>
</feature>
<dbReference type="GO" id="GO:0005737">
    <property type="term" value="C:cytoplasm"/>
    <property type="evidence" value="ECO:0007669"/>
    <property type="project" value="TreeGrafter"/>
</dbReference>
<dbReference type="Gene3D" id="1.10.3560.10">
    <property type="entry name" value="yst0336 like domain"/>
    <property type="match status" value="1"/>
</dbReference>
<protein>
    <recommendedName>
        <fullName evidence="1">Polysaccharide biosynthesis domain-containing protein</fullName>
    </recommendedName>
</protein>
<evidence type="ECO:0000313" key="3">
    <source>
        <dbReference type="Proteomes" id="UP001432322"/>
    </source>
</evidence>
<comment type="caution">
    <text evidence="2">The sequence shown here is derived from an EMBL/GenBank/DDBJ whole genome shotgun (WGS) entry which is preliminary data.</text>
</comment>
<organism evidence="2 3">
    <name type="scientific">Pristionchus fissidentatus</name>
    <dbReference type="NCBI Taxonomy" id="1538716"/>
    <lineage>
        <taxon>Eukaryota</taxon>
        <taxon>Metazoa</taxon>
        <taxon>Ecdysozoa</taxon>
        <taxon>Nematoda</taxon>
        <taxon>Chromadorea</taxon>
        <taxon>Rhabditida</taxon>
        <taxon>Rhabditina</taxon>
        <taxon>Diplogasteromorpha</taxon>
        <taxon>Diplogasteroidea</taxon>
        <taxon>Neodiplogasteridae</taxon>
        <taxon>Pristionchus</taxon>
    </lineage>
</organism>
<dbReference type="PANTHER" id="PTHR13410:SF9">
    <property type="entry name" value="PROTEIN PBDC1"/>
    <property type="match status" value="1"/>
</dbReference>
<dbReference type="AlphaFoldDB" id="A0AAV5W8T8"/>
<dbReference type="EMBL" id="BTSY01000005">
    <property type="protein sequence ID" value="GMT27149.1"/>
    <property type="molecule type" value="Genomic_DNA"/>
</dbReference>
<sequence length="170" mass="19490">SESSCEAAKMIADEVPDYGDAESYINDPAVEQYWAIKAYMQANVHMNLIMSVPTKSLKLNTRQDDIYASFRKHFPGLKVETVTEAELKGDAKPVWREFCEEFKELEDFNMGSLLRIDCTRAYSQENTIIVPKMIYLAVEIARNLEGVNERSKEAYTRDHAEVQAKEVRVI</sequence>
<feature type="non-terminal residue" evidence="2">
    <location>
        <position position="170"/>
    </location>
</feature>
<evidence type="ECO:0000259" key="1">
    <source>
        <dbReference type="Pfam" id="PF04669"/>
    </source>
</evidence>
<proteinExistence type="predicted"/>